<evidence type="ECO:0000313" key="1">
    <source>
        <dbReference type="EMBL" id="QJC55020.1"/>
    </source>
</evidence>
<reference evidence="1 2" key="1">
    <citation type="submission" date="2020-04" db="EMBL/GenBank/DDBJ databases">
        <title>Complete genome of a Psychrophilic, Marine, Gas Vacuolate Bacterium Polaromonas vacuolata KCTC 22033T.</title>
        <authorList>
            <person name="Hwang K."/>
            <person name="Kim K.M."/>
        </authorList>
    </citation>
    <scope>NUCLEOTIDE SEQUENCE [LARGE SCALE GENOMIC DNA]</scope>
    <source>
        <strain evidence="1 2">KCTC 22033</strain>
    </source>
</reference>
<dbReference type="EMBL" id="CP051461">
    <property type="protein sequence ID" value="QJC55020.1"/>
    <property type="molecule type" value="Genomic_DNA"/>
</dbReference>
<organism evidence="1 2">
    <name type="scientific">Polaromonas vacuolata</name>
    <dbReference type="NCBI Taxonomy" id="37448"/>
    <lineage>
        <taxon>Bacteria</taxon>
        <taxon>Pseudomonadati</taxon>
        <taxon>Pseudomonadota</taxon>
        <taxon>Betaproteobacteria</taxon>
        <taxon>Burkholderiales</taxon>
        <taxon>Comamonadaceae</taxon>
        <taxon>Polaromonas</taxon>
    </lineage>
</organism>
<proteinExistence type="predicted"/>
<protein>
    <recommendedName>
        <fullName evidence="3">Ribbon-helix-helix protein CopG domain-containing protein</fullName>
    </recommendedName>
</protein>
<evidence type="ECO:0008006" key="3">
    <source>
        <dbReference type="Google" id="ProtNLM"/>
    </source>
</evidence>
<name>A0A6H2H598_9BURK</name>
<dbReference type="Proteomes" id="UP000502041">
    <property type="component" value="Chromosome"/>
</dbReference>
<keyword evidence="2" id="KW-1185">Reference proteome</keyword>
<sequence length="136" mass="14975">MSNAHTLRASCTIDASTLINFNALFQPGLRSRVMERLMQQAIAEREAGLEKIAAAFMTDPTNAECIEQEIALASEWEHLSKSEFVRRALVAYVSQRKTGTLNMSALEQAGDLVDCFSGGPSDLSSKPRHLEDFGRV</sequence>
<gene>
    <name evidence="1" type="ORF">HC248_00283</name>
</gene>
<accession>A0A6H2H598</accession>
<dbReference type="AlphaFoldDB" id="A0A6H2H598"/>
<dbReference type="KEGG" id="pvac:HC248_00283"/>
<dbReference type="RefSeq" id="WP_168920943.1">
    <property type="nucleotide sequence ID" value="NZ_CP051461.1"/>
</dbReference>
<evidence type="ECO:0000313" key="2">
    <source>
        <dbReference type="Proteomes" id="UP000502041"/>
    </source>
</evidence>